<evidence type="ECO:0000259" key="3">
    <source>
        <dbReference type="PROSITE" id="PS51938"/>
    </source>
</evidence>
<name>A0A2P5IDZ4_DIAHE</name>
<evidence type="ECO:0000313" key="4">
    <source>
        <dbReference type="EMBL" id="POS80721.1"/>
    </source>
</evidence>
<evidence type="ECO:0000259" key="2">
    <source>
        <dbReference type="PROSITE" id="PS51673"/>
    </source>
</evidence>
<dbReference type="PROSITE" id="PS51938">
    <property type="entry name" value="SUZ_C"/>
    <property type="match status" value="1"/>
</dbReference>
<evidence type="ECO:0000256" key="1">
    <source>
        <dbReference type="SAM" id="MobiDB-lite"/>
    </source>
</evidence>
<feature type="compositionally biased region" description="Basic residues" evidence="1">
    <location>
        <begin position="184"/>
        <end position="194"/>
    </location>
</feature>
<dbReference type="AlphaFoldDB" id="A0A2P5IDZ4"/>
<dbReference type="EMBL" id="MAVT02000035">
    <property type="protein sequence ID" value="POS80721.1"/>
    <property type="molecule type" value="Genomic_DNA"/>
</dbReference>
<feature type="domain" description="SUZ-C" evidence="3">
    <location>
        <begin position="234"/>
        <end position="275"/>
    </location>
</feature>
<dbReference type="PROSITE" id="PS51673">
    <property type="entry name" value="SUZ"/>
    <property type="match status" value="1"/>
</dbReference>
<dbReference type="STRING" id="158607.A0A2P5IDZ4"/>
<keyword evidence="5" id="KW-1185">Reference proteome</keyword>
<dbReference type="Proteomes" id="UP000094444">
    <property type="component" value="Unassembled WGS sequence"/>
</dbReference>
<protein>
    <submittedName>
        <fullName evidence="4">Uncharacterized protein</fullName>
    </submittedName>
</protein>
<feature type="domain" description="SUZ" evidence="2">
    <location>
        <begin position="74"/>
        <end position="153"/>
    </location>
</feature>
<feature type="region of interest" description="Disordered" evidence="1">
    <location>
        <begin position="74"/>
        <end position="281"/>
    </location>
</feature>
<proteinExistence type="predicted"/>
<comment type="caution">
    <text evidence="4">The sequence shown here is derived from an EMBL/GenBank/DDBJ whole genome shotgun (WGS) entry which is preliminary data.</text>
</comment>
<feature type="compositionally biased region" description="Basic and acidic residues" evidence="1">
    <location>
        <begin position="124"/>
        <end position="148"/>
    </location>
</feature>
<dbReference type="InterPro" id="IPR024642">
    <property type="entry name" value="SUZ-C"/>
</dbReference>
<feature type="compositionally biased region" description="Basic and acidic residues" evidence="1">
    <location>
        <begin position="17"/>
        <end position="28"/>
    </location>
</feature>
<reference evidence="4" key="1">
    <citation type="submission" date="2017-09" db="EMBL/GenBank/DDBJ databases">
        <title>Polyketide synthases of a Diaporthe helianthi virulent isolate.</title>
        <authorList>
            <person name="Baroncelli R."/>
        </authorList>
    </citation>
    <scope>NUCLEOTIDE SEQUENCE [LARGE SCALE GENOMIC DNA]</scope>
    <source>
        <strain evidence="4">7/96</strain>
    </source>
</reference>
<sequence>MGNKKIPDAWDEDWETQADKAAHEEVKEAPAPQAPKSKAERWAEHRELNRQLWEAAEAPPEMYHVAATSNVPLTQGFKPQMKLLSRKPPPTTVKTKDPVTGMEKLTIQDDVDDDEEKPPQPTPEEIRERQQRELEEKQRKYEEARAKIFGESPSGISSGASTPGTTTPPLAGEGSSSNSSRGNYRGRGRGRGGRGGRGGQRNQDNYNKAEVQDRRPGNTGSPFRELFDPDAGPKPGSRQQQRVAGTASPPRGPEHAIRAPRGPDGSGRGGFGFASRGAKEG</sequence>
<dbReference type="OrthoDB" id="5422283at2759"/>
<gene>
    <name evidence="4" type="ORF">DHEL01_v200861</name>
</gene>
<organism evidence="4 5">
    <name type="scientific">Diaporthe helianthi</name>
    <dbReference type="NCBI Taxonomy" id="158607"/>
    <lineage>
        <taxon>Eukaryota</taxon>
        <taxon>Fungi</taxon>
        <taxon>Dikarya</taxon>
        <taxon>Ascomycota</taxon>
        <taxon>Pezizomycotina</taxon>
        <taxon>Sordariomycetes</taxon>
        <taxon>Sordariomycetidae</taxon>
        <taxon>Diaporthales</taxon>
        <taxon>Diaporthaceae</taxon>
        <taxon>Diaporthe</taxon>
    </lineage>
</organism>
<feature type="compositionally biased region" description="Low complexity" evidence="1">
    <location>
        <begin position="150"/>
        <end position="183"/>
    </location>
</feature>
<dbReference type="InterPro" id="IPR024771">
    <property type="entry name" value="SUZ"/>
</dbReference>
<feature type="region of interest" description="Disordered" evidence="1">
    <location>
        <begin position="1"/>
        <end position="43"/>
    </location>
</feature>
<dbReference type="InParanoid" id="A0A2P5IDZ4"/>
<accession>A0A2P5IDZ4</accession>
<evidence type="ECO:0000313" key="5">
    <source>
        <dbReference type="Proteomes" id="UP000094444"/>
    </source>
</evidence>